<dbReference type="InterPro" id="IPR044861">
    <property type="entry name" value="IPNS-like_FE2OG_OXY"/>
</dbReference>
<dbReference type="OrthoDB" id="288590at2759"/>
<dbReference type="GO" id="GO:0046872">
    <property type="term" value="F:metal ion binding"/>
    <property type="evidence" value="ECO:0007669"/>
    <property type="project" value="UniProtKB-KW"/>
</dbReference>
<dbReference type="InterPro" id="IPR026992">
    <property type="entry name" value="DIOX_N"/>
</dbReference>
<dbReference type="GO" id="GO:0016491">
    <property type="term" value="F:oxidoreductase activity"/>
    <property type="evidence" value="ECO:0007669"/>
    <property type="project" value="UniProtKB-KW"/>
</dbReference>
<evidence type="ECO:0000256" key="1">
    <source>
        <dbReference type="ARBA" id="ARBA00008056"/>
    </source>
</evidence>
<protein>
    <recommendedName>
        <fullName evidence="5">Fe2OG dioxygenase domain-containing protein</fullName>
    </recommendedName>
</protein>
<dbReference type="EMBL" id="JAMYWD010000012">
    <property type="protein sequence ID" value="KAJ4952414.1"/>
    <property type="molecule type" value="Genomic_DNA"/>
</dbReference>
<dbReference type="SUPFAM" id="SSF51197">
    <property type="entry name" value="Clavaminate synthase-like"/>
    <property type="match status" value="1"/>
</dbReference>
<evidence type="ECO:0000256" key="3">
    <source>
        <dbReference type="ARBA" id="ARBA00023004"/>
    </source>
</evidence>
<comment type="caution">
    <text evidence="6">The sequence shown here is derived from an EMBL/GenBank/DDBJ whole genome shotgun (WGS) entry which is preliminary data.</text>
</comment>
<dbReference type="Proteomes" id="UP001141806">
    <property type="component" value="Unassembled WGS sequence"/>
</dbReference>
<dbReference type="Gene3D" id="2.60.120.330">
    <property type="entry name" value="B-lactam Antibiotic, Isopenicillin N Synthase, Chain"/>
    <property type="match status" value="1"/>
</dbReference>
<keyword evidence="2 4" id="KW-0479">Metal-binding</keyword>
<evidence type="ECO:0000256" key="2">
    <source>
        <dbReference type="ARBA" id="ARBA00022723"/>
    </source>
</evidence>
<dbReference type="InterPro" id="IPR005123">
    <property type="entry name" value="Oxoglu/Fe-dep_dioxygenase_dom"/>
</dbReference>
<keyword evidence="3 4" id="KW-0408">Iron</keyword>
<dbReference type="PANTHER" id="PTHR47991">
    <property type="entry name" value="OXOGLUTARATE/IRON-DEPENDENT DIOXYGENASE"/>
    <property type="match status" value="1"/>
</dbReference>
<evidence type="ECO:0000259" key="5">
    <source>
        <dbReference type="PROSITE" id="PS51471"/>
    </source>
</evidence>
<proteinExistence type="inferred from homology"/>
<feature type="domain" description="Fe2OG dioxygenase" evidence="5">
    <location>
        <begin position="211"/>
        <end position="311"/>
    </location>
</feature>
<dbReference type="Pfam" id="PF03171">
    <property type="entry name" value="2OG-FeII_Oxy"/>
    <property type="match status" value="1"/>
</dbReference>
<dbReference type="AlphaFoldDB" id="A0A9Q0JTM7"/>
<dbReference type="FunFam" id="2.60.120.330:FF:000018">
    <property type="entry name" value="2-oxoglutarate (2OG) and Fe(II)-dependent oxygenase superfamily protein"/>
    <property type="match status" value="1"/>
</dbReference>
<accession>A0A9Q0JTM7</accession>
<evidence type="ECO:0000313" key="6">
    <source>
        <dbReference type="EMBL" id="KAJ4952414.1"/>
    </source>
</evidence>
<evidence type="ECO:0000256" key="4">
    <source>
        <dbReference type="RuleBase" id="RU003682"/>
    </source>
</evidence>
<dbReference type="PROSITE" id="PS51471">
    <property type="entry name" value="FE2OG_OXY"/>
    <property type="match status" value="1"/>
</dbReference>
<gene>
    <name evidence="6" type="ORF">NE237_029246</name>
</gene>
<reference evidence="6" key="1">
    <citation type="journal article" date="2023" name="Plant J.">
        <title>The genome of the king protea, Protea cynaroides.</title>
        <authorList>
            <person name="Chang J."/>
            <person name="Duong T.A."/>
            <person name="Schoeman C."/>
            <person name="Ma X."/>
            <person name="Roodt D."/>
            <person name="Barker N."/>
            <person name="Li Z."/>
            <person name="Van de Peer Y."/>
            <person name="Mizrachi E."/>
        </authorList>
    </citation>
    <scope>NUCLEOTIDE SEQUENCE</scope>
    <source>
        <tissue evidence="6">Young leaves</tissue>
    </source>
</reference>
<dbReference type="InterPro" id="IPR050295">
    <property type="entry name" value="Plant_2OG-oxidoreductases"/>
</dbReference>
<evidence type="ECO:0000313" key="7">
    <source>
        <dbReference type="Proteomes" id="UP001141806"/>
    </source>
</evidence>
<keyword evidence="7" id="KW-1185">Reference proteome</keyword>
<sequence>MATSLQSDQEQLAKPVQELAEVNGNEPPARYICRDGDHNEIIDANASFSSSIPTVDLLLLSSHSTPENEKEAEMEKLGSALRSWGFFQATGHGIPSSFFDELRDVAKEFFDLPTEEKLKYAGVEGSIDSYGTDSIISDNQVFNWSDRLYLLVRPEHQRSLRYWPDNPVRFREILHEYTMKTSLVVQSTLKAMARQLGLEKNYFVNQLGDQDRAYARFNYYPPCSRPDLVYGLKPHTDGGVITIVFQDPEVEGLQVLKDGQWVKVPIVPYTLLINVADQTEIMSNGIFKSPIHRVLTNSERSRISLAMFFAPENEKEIEPADLLIDEIRPRLFRKVKVKDYEEEFFQSYAQGKRGIDWAKA</sequence>
<organism evidence="6 7">
    <name type="scientific">Protea cynaroides</name>
    <dbReference type="NCBI Taxonomy" id="273540"/>
    <lineage>
        <taxon>Eukaryota</taxon>
        <taxon>Viridiplantae</taxon>
        <taxon>Streptophyta</taxon>
        <taxon>Embryophyta</taxon>
        <taxon>Tracheophyta</taxon>
        <taxon>Spermatophyta</taxon>
        <taxon>Magnoliopsida</taxon>
        <taxon>Proteales</taxon>
        <taxon>Proteaceae</taxon>
        <taxon>Protea</taxon>
    </lineage>
</organism>
<dbReference type="InterPro" id="IPR027443">
    <property type="entry name" value="IPNS-like_sf"/>
</dbReference>
<comment type="similarity">
    <text evidence="1 4">Belongs to the iron/ascorbate-dependent oxidoreductase family.</text>
</comment>
<keyword evidence="4" id="KW-0560">Oxidoreductase</keyword>
<dbReference type="Pfam" id="PF14226">
    <property type="entry name" value="DIOX_N"/>
    <property type="match status" value="1"/>
</dbReference>
<name>A0A9Q0JTM7_9MAGN</name>